<evidence type="ECO:0000313" key="5">
    <source>
        <dbReference type="Proteomes" id="UP000095477"/>
    </source>
</evidence>
<dbReference type="AlphaFoldDB" id="A0A143WTP0"/>
<keyword evidence="1 2" id="KW-0812">Transmembrane</keyword>
<protein>
    <recommendedName>
        <fullName evidence="1">Phosphatidylglycerophosphatase A</fullName>
        <ecNumber evidence="1">3.1.3.27</ecNumber>
    </recommendedName>
    <alternativeName>
        <fullName evidence="1">Phosphatidylglycerolphosphate phosphatase A</fullName>
    </alternativeName>
</protein>
<comment type="function">
    <text evidence="1">Lipid phosphatase which dephosphorylates phosphatidylglycerophosphate (PGP) to phosphatidylglycerol (PG).</text>
</comment>
<dbReference type="InterPro" id="IPR026037">
    <property type="entry name" value="PgpA"/>
</dbReference>
<keyword evidence="1" id="KW-0443">Lipid metabolism</keyword>
<feature type="transmembrane region" description="Helical" evidence="2">
    <location>
        <begin position="20"/>
        <end position="44"/>
    </location>
</feature>
<dbReference type="SUPFAM" id="SSF101307">
    <property type="entry name" value="YutG-like"/>
    <property type="match status" value="1"/>
</dbReference>
<evidence type="ECO:0000256" key="2">
    <source>
        <dbReference type="SAM" id="Phobius"/>
    </source>
</evidence>
<comment type="cofactor">
    <cofactor evidence="1">
        <name>Mg(2+)</name>
        <dbReference type="ChEBI" id="CHEBI:18420"/>
    </cofactor>
</comment>
<comment type="subcellular location">
    <subcellularLocation>
        <location evidence="1">Cell inner membrane</location>
        <topology evidence="1">Multi-pass membrane protein</topology>
    </subcellularLocation>
</comment>
<dbReference type="GO" id="GO:0009395">
    <property type="term" value="P:phospholipid catabolic process"/>
    <property type="evidence" value="ECO:0007669"/>
    <property type="project" value="UniProtKB-KW"/>
</dbReference>
<sequence length="135" mass="15292">MSPWMPGTIGSLTAIPIWYLLILLPWPLYSLVIIGSIYFGVSFCHQMAEEIGVHDHGCIVWDEFVGMWISLIVLPANNWQLVLAGFVLFRLLDIWKPWPICWFDRSVDGGIGIIIDDIIVGIIVAGILYSIRCYL</sequence>
<comment type="catalytic activity">
    <reaction evidence="1">
        <text>a 1,2-diacyl-sn-glycero-3-phospho-(1'-sn-glycero-3'-phosphate) + H2O = a 1,2-diacyl-sn-glycero-3-phospho-(1'-sn-glycerol) + phosphate</text>
        <dbReference type="Rhea" id="RHEA:33751"/>
        <dbReference type="ChEBI" id="CHEBI:15377"/>
        <dbReference type="ChEBI" id="CHEBI:43474"/>
        <dbReference type="ChEBI" id="CHEBI:60110"/>
        <dbReference type="ChEBI" id="CHEBI:64716"/>
        <dbReference type="EC" id="3.1.3.27"/>
    </reaction>
</comment>
<feature type="domain" description="YutG/PgpA" evidence="3">
    <location>
        <begin position="2"/>
        <end position="130"/>
    </location>
</feature>
<keyword evidence="1" id="KW-0442">Lipid degradation</keyword>
<keyword evidence="1" id="KW-0595">Phospholipid degradation</keyword>
<reference evidence="5" key="1">
    <citation type="submission" date="2016-01" db="EMBL/GenBank/DDBJ databases">
        <authorList>
            <person name="Husnik F."/>
        </authorList>
    </citation>
    <scope>NUCLEOTIDE SEQUENCE [LARGE SCALE GENOMIC DNA]</scope>
</reference>
<keyword evidence="1 2" id="KW-0472">Membrane</keyword>
<dbReference type="PIRSF" id="PIRSF006162">
    <property type="entry name" value="PgpA"/>
    <property type="match status" value="1"/>
</dbReference>
<gene>
    <name evidence="4" type="primary">pgpA</name>
    <name evidence="4" type="ORF">TPER_HE00131</name>
</gene>
<organism evidence="4 5">
    <name type="scientific">Candidatus Hoaglandella endobia</name>
    <dbReference type="NCBI Taxonomy" id="1778263"/>
    <lineage>
        <taxon>Bacteria</taxon>
        <taxon>Pseudomonadati</taxon>
        <taxon>Pseudomonadota</taxon>
        <taxon>Gammaproteobacteria</taxon>
        <taxon>Enterobacterales</taxon>
        <taxon>Enterobacteriaceae</taxon>
        <taxon>Candidatus Hoaglandella</taxon>
    </lineage>
</organism>
<dbReference type="CDD" id="cd06971">
    <property type="entry name" value="PgpA"/>
    <property type="match status" value="1"/>
</dbReference>
<dbReference type="GO" id="GO:0005886">
    <property type="term" value="C:plasma membrane"/>
    <property type="evidence" value="ECO:0007669"/>
    <property type="project" value="UniProtKB-SubCell"/>
</dbReference>
<dbReference type="KEGG" id="hed:TPER_HE00131"/>
<evidence type="ECO:0000256" key="1">
    <source>
        <dbReference type="PIRNR" id="PIRNR006162"/>
    </source>
</evidence>
<keyword evidence="1" id="KW-0460">Magnesium</keyword>
<dbReference type="GO" id="GO:0006655">
    <property type="term" value="P:phosphatidylglycerol biosynthetic process"/>
    <property type="evidence" value="ECO:0007669"/>
    <property type="project" value="UniProtKB-UniPathway"/>
</dbReference>
<feature type="transmembrane region" description="Helical" evidence="2">
    <location>
        <begin position="65"/>
        <end position="89"/>
    </location>
</feature>
<comment type="pathway">
    <text evidence="1">Phospholipid metabolism; phosphatidylglycerol biosynthesis; phosphatidylglycerol from CDP-diacylglycerol: step 2/2.</text>
</comment>
<dbReference type="STRING" id="1778263.TPER_HE00131"/>
<proteinExistence type="predicted"/>
<keyword evidence="1" id="KW-0997">Cell inner membrane</keyword>
<dbReference type="EMBL" id="LN999835">
    <property type="protein sequence ID" value="CUX97075.1"/>
    <property type="molecule type" value="Genomic_DNA"/>
</dbReference>
<dbReference type="Pfam" id="PF04608">
    <property type="entry name" value="PgpA"/>
    <property type="match status" value="1"/>
</dbReference>
<keyword evidence="1" id="KW-1208">Phospholipid metabolism</keyword>
<feature type="transmembrane region" description="Helical" evidence="2">
    <location>
        <begin position="109"/>
        <end position="131"/>
    </location>
</feature>
<keyword evidence="2" id="KW-1133">Transmembrane helix</keyword>
<evidence type="ECO:0000313" key="4">
    <source>
        <dbReference type="EMBL" id="CUX97075.1"/>
    </source>
</evidence>
<dbReference type="PANTHER" id="PTHR36305:SF1">
    <property type="entry name" value="PHOSPHATIDYLGLYCEROPHOSPHATASE A"/>
    <property type="match status" value="1"/>
</dbReference>
<dbReference type="InterPro" id="IPR007686">
    <property type="entry name" value="YutG/PgpA"/>
</dbReference>
<keyword evidence="1 4" id="KW-0378">Hydrolase</keyword>
<dbReference type="GO" id="GO:0008962">
    <property type="term" value="F:phosphatidylglycerophosphatase activity"/>
    <property type="evidence" value="ECO:0007669"/>
    <property type="project" value="UniProtKB-EC"/>
</dbReference>
<dbReference type="EC" id="3.1.3.27" evidence="1"/>
<accession>A0A143WTP0</accession>
<keyword evidence="5" id="KW-1185">Reference proteome</keyword>
<dbReference type="Proteomes" id="UP000095477">
    <property type="component" value="Chromosome I"/>
</dbReference>
<dbReference type="PANTHER" id="PTHR36305">
    <property type="entry name" value="PHOSPHATIDYLGLYCEROPHOSPHATASE A"/>
    <property type="match status" value="1"/>
</dbReference>
<dbReference type="GO" id="GO:0046872">
    <property type="term" value="F:metal ion binding"/>
    <property type="evidence" value="ECO:0007669"/>
    <property type="project" value="UniProtKB-KW"/>
</dbReference>
<keyword evidence="1" id="KW-0479">Metal-binding</keyword>
<name>A0A143WTP0_9ENTR</name>
<dbReference type="UniPathway" id="UPA00084">
    <property type="reaction ID" value="UER00504"/>
</dbReference>
<dbReference type="InterPro" id="IPR036681">
    <property type="entry name" value="PgpA-like_sf"/>
</dbReference>
<evidence type="ECO:0000259" key="3">
    <source>
        <dbReference type="Pfam" id="PF04608"/>
    </source>
</evidence>
<keyword evidence="1" id="KW-1003">Cell membrane</keyword>
<dbReference type="PATRIC" id="fig|1778263.3.peg.138"/>